<dbReference type="Proteomes" id="UP001590951">
    <property type="component" value="Unassembled WGS sequence"/>
</dbReference>
<evidence type="ECO:0000313" key="3">
    <source>
        <dbReference type="Proteomes" id="UP001590951"/>
    </source>
</evidence>
<evidence type="ECO:0000313" key="2">
    <source>
        <dbReference type="EMBL" id="KAL2052280.1"/>
    </source>
</evidence>
<evidence type="ECO:0000256" key="1">
    <source>
        <dbReference type="SAM" id="MobiDB-lite"/>
    </source>
</evidence>
<feature type="compositionally biased region" description="Basic and acidic residues" evidence="1">
    <location>
        <begin position="27"/>
        <end position="37"/>
    </location>
</feature>
<keyword evidence="3" id="KW-1185">Reference proteome</keyword>
<proteinExistence type="predicted"/>
<gene>
    <name evidence="2" type="ORF">ABVK25_007439</name>
</gene>
<protein>
    <submittedName>
        <fullName evidence="2">Uncharacterized protein</fullName>
    </submittedName>
</protein>
<feature type="region of interest" description="Disordered" evidence="1">
    <location>
        <begin position="1"/>
        <end position="132"/>
    </location>
</feature>
<feature type="compositionally biased region" description="Low complexity" evidence="1">
    <location>
        <begin position="69"/>
        <end position="100"/>
    </location>
</feature>
<sequence>MQRPQAEIYTPRGTSQVNRYRIPPPRPSREGTPRLDDAFVPEPVIHTRLPPLQTAGFKARSSLDKETSSAESRSAASHSSRAVLGRSPSSASSLSVKPSRMPSPNPLVARPLRAAPGESSRSLDAPFAETNV</sequence>
<reference evidence="2 3" key="1">
    <citation type="submission" date="2024-09" db="EMBL/GenBank/DDBJ databases">
        <title>Rethinking Asexuality: The Enigmatic Case of Functional Sexual Genes in Lepraria (Stereocaulaceae).</title>
        <authorList>
            <person name="Doellman M."/>
            <person name="Sun Y."/>
            <person name="Barcenas-Pena A."/>
            <person name="Lumbsch H.T."/>
            <person name="Grewe F."/>
        </authorList>
    </citation>
    <scope>NUCLEOTIDE SEQUENCE [LARGE SCALE GENOMIC DNA]</scope>
    <source>
        <strain evidence="2 3">Grewe 0041</strain>
    </source>
</reference>
<accession>A0ABR4B303</accession>
<comment type="caution">
    <text evidence="2">The sequence shown here is derived from an EMBL/GenBank/DDBJ whole genome shotgun (WGS) entry which is preliminary data.</text>
</comment>
<organism evidence="2 3">
    <name type="scientific">Lepraria finkii</name>
    <dbReference type="NCBI Taxonomy" id="1340010"/>
    <lineage>
        <taxon>Eukaryota</taxon>
        <taxon>Fungi</taxon>
        <taxon>Dikarya</taxon>
        <taxon>Ascomycota</taxon>
        <taxon>Pezizomycotina</taxon>
        <taxon>Lecanoromycetes</taxon>
        <taxon>OSLEUM clade</taxon>
        <taxon>Lecanoromycetidae</taxon>
        <taxon>Lecanorales</taxon>
        <taxon>Lecanorineae</taxon>
        <taxon>Stereocaulaceae</taxon>
        <taxon>Lepraria</taxon>
    </lineage>
</organism>
<dbReference type="EMBL" id="JBHFEH010000028">
    <property type="protein sequence ID" value="KAL2052280.1"/>
    <property type="molecule type" value="Genomic_DNA"/>
</dbReference>
<name>A0ABR4B303_9LECA</name>